<keyword evidence="6" id="KW-0227">DNA damage</keyword>
<dbReference type="SUPFAM" id="SSF46767">
    <property type="entry name" value="Methylated DNA-protein cysteine methyltransferase, C-terminal domain"/>
    <property type="match status" value="1"/>
</dbReference>
<evidence type="ECO:0000256" key="5">
    <source>
        <dbReference type="ARBA" id="ARBA00022679"/>
    </source>
</evidence>
<dbReference type="OrthoDB" id="9802228at2"/>
<dbReference type="FunCoup" id="A0A3N1HR18">
    <property type="interactions" value="41"/>
</dbReference>
<dbReference type="PROSITE" id="PS00374">
    <property type="entry name" value="MGMT"/>
    <property type="match status" value="1"/>
</dbReference>
<keyword evidence="4 10" id="KW-0489">Methyltransferase</keyword>
<comment type="caution">
    <text evidence="10">The sequence shown here is derived from an EMBL/GenBank/DDBJ whole genome shotgun (WGS) entry which is preliminary data.</text>
</comment>
<reference evidence="10 11" key="1">
    <citation type="journal article" date="2015" name="Stand. Genomic Sci.">
        <title>Genomic Encyclopedia of Bacterial and Archaeal Type Strains, Phase III: the genomes of soil and plant-associated and newly described type strains.</title>
        <authorList>
            <person name="Whitman W.B."/>
            <person name="Woyke T."/>
            <person name="Klenk H.P."/>
            <person name="Zhou Y."/>
            <person name="Lilburn T.G."/>
            <person name="Beck B.J."/>
            <person name="De Vos P."/>
            <person name="Vandamme P."/>
            <person name="Eisen J.A."/>
            <person name="Garrity G."/>
            <person name="Hugenholtz P."/>
            <person name="Kyrpides N.C."/>
        </authorList>
    </citation>
    <scope>NUCLEOTIDE SEQUENCE [LARGE SCALE GENOMIC DNA]</scope>
    <source>
        <strain evidence="10 11">CECT 7306</strain>
    </source>
</reference>
<evidence type="ECO:0000313" key="11">
    <source>
        <dbReference type="Proteomes" id="UP000276232"/>
    </source>
</evidence>
<dbReference type="EMBL" id="RJKN01000002">
    <property type="protein sequence ID" value="ROP44890.1"/>
    <property type="molecule type" value="Genomic_DNA"/>
</dbReference>
<feature type="domain" description="Methylated-DNA-[protein]-cysteine S-methyltransferase DNA binding" evidence="9">
    <location>
        <begin position="128"/>
        <end position="207"/>
    </location>
</feature>
<organism evidence="10 11">
    <name type="scientific">Pseudokineococcus lusitanus</name>
    <dbReference type="NCBI Taxonomy" id="763993"/>
    <lineage>
        <taxon>Bacteria</taxon>
        <taxon>Bacillati</taxon>
        <taxon>Actinomycetota</taxon>
        <taxon>Actinomycetes</taxon>
        <taxon>Kineosporiales</taxon>
        <taxon>Kineosporiaceae</taxon>
        <taxon>Pseudokineococcus</taxon>
    </lineage>
</organism>
<dbReference type="InterPro" id="IPR036388">
    <property type="entry name" value="WH-like_DNA-bd_sf"/>
</dbReference>
<dbReference type="Pfam" id="PF01035">
    <property type="entry name" value="DNA_binding_1"/>
    <property type="match status" value="1"/>
</dbReference>
<evidence type="ECO:0000259" key="9">
    <source>
        <dbReference type="Pfam" id="PF01035"/>
    </source>
</evidence>
<dbReference type="AlphaFoldDB" id="A0A3N1HR18"/>
<evidence type="ECO:0000256" key="4">
    <source>
        <dbReference type="ARBA" id="ARBA00022603"/>
    </source>
</evidence>
<dbReference type="GO" id="GO:0006281">
    <property type="term" value="P:DNA repair"/>
    <property type="evidence" value="ECO:0007669"/>
    <property type="project" value="UniProtKB-KW"/>
</dbReference>
<accession>A0A3N1HR18</accession>
<evidence type="ECO:0000256" key="8">
    <source>
        <dbReference type="ARBA" id="ARBA00049348"/>
    </source>
</evidence>
<dbReference type="RefSeq" id="WP_123379109.1">
    <property type="nucleotide sequence ID" value="NZ_RJKN01000002.1"/>
</dbReference>
<dbReference type="GO" id="GO:0032259">
    <property type="term" value="P:methylation"/>
    <property type="evidence" value="ECO:0007669"/>
    <property type="project" value="UniProtKB-KW"/>
</dbReference>
<dbReference type="PANTHER" id="PTHR10815">
    <property type="entry name" value="METHYLATED-DNA--PROTEIN-CYSTEINE METHYLTRANSFERASE"/>
    <property type="match status" value="1"/>
</dbReference>
<name>A0A3N1HR18_9ACTN</name>
<dbReference type="PANTHER" id="PTHR10815:SF13">
    <property type="entry name" value="METHYLATED-DNA--PROTEIN-CYSTEINE METHYLTRANSFERASE"/>
    <property type="match status" value="1"/>
</dbReference>
<gene>
    <name evidence="10" type="ORF">EDC03_1020</name>
</gene>
<evidence type="ECO:0000256" key="6">
    <source>
        <dbReference type="ARBA" id="ARBA00022763"/>
    </source>
</evidence>
<comment type="catalytic activity">
    <reaction evidence="1">
        <text>a 4-O-methyl-thymidine in DNA + L-cysteinyl-[protein] = a thymidine in DNA + S-methyl-L-cysteinyl-[protein]</text>
        <dbReference type="Rhea" id="RHEA:53428"/>
        <dbReference type="Rhea" id="RHEA-COMP:10131"/>
        <dbReference type="Rhea" id="RHEA-COMP:10132"/>
        <dbReference type="Rhea" id="RHEA-COMP:13555"/>
        <dbReference type="Rhea" id="RHEA-COMP:13556"/>
        <dbReference type="ChEBI" id="CHEBI:29950"/>
        <dbReference type="ChEBI" id="CHEBI:82612"/>
        <dbReference type="ChEBI" id="CHEBI:137386"/>
        <dbReference type="ChEBI" id="CHEBI:137387"/>
        <dbReference type="EC" id="2.1.1.63"/>
    </reaction>
</comment>
<dbReference type="InterPro" id="IPR001497">
    <property type="entry name" value="MethylDNA_cys_MeTrfase_AS"/>
</dbReference>
<dbReference type="GO" id="GO:0003908">
    <property type="term" value="F:methylated-DNA-[protein]-cysteine S-methyltransferase activity"/>
    <property type="evidence" value="ECO:0007669"/>
    <property type="project" value="UniProtKB-EC"/>
</dbReference>
<evidence type="ECO:0000256" key="1">
    <source>
        <dbReference type="ARBA" id="ARBA00001286"/>
    </source>
</evidence>
<dbReference type="InterPro" id="IPR014048">
    <property type="entry name" value="MethylDNA_cys_MeTrfase_DNA-bd"/>
</dbReference>
<keyword evidence="5 10" id="KW-0808">Transferase</keyword>
<dbReference type="CDD" id="cd06445">
    <property type="entry name" value="ATase"/>
    <property type="match status" value="1"/>
</dbReference>
<comment type="similarity">
    <text evidence="2">Belongs to the MGMT family.</text>
</comment>
<protein>
    <recommendedName>
        <fullName evidence="3">methylated-DNA--[protein]-cysteine S-methyltransferase</fullName>
        <ecNumber evidence="3">2.1.1.63</ecNumber>
    </recommendedName>
</protein>
<proteinExistence type="inferred from homology"/>
<dbReference type="InParanoid" id="A0A3N1HR18"/>
<dbReference type="SUPFAM" id="SSF53155">
    <property type="entry name" value="Methylated DNA-protein cysteine methyltransferase domain"/>
    <property type="match status" value="1"/>
</dbReference>
<comment type="catalytic activity">
    <reaction evidence="8">
        <text>a 6-O-methyl-2'-deoxyguanosine in DNA + L-cysteinyl-[protein] = S-methyl-L-cysteinyl-[protein] + a 2'-deoxyguanosine in DNA</text>
        <dbReference type="Rhea" id="RHEA:24000"/>
        <dbReference type="Rhea" id="RHEA-COMP:10131"/>
        <dbReference type="Rhea" id="RHEA-COMP:10132"/>
        <dbReference type="Rhea" id="RHEA-COMP:11367"/>
        <dbReference type="Rhea" id="RHEA-COMP:11368"/>
        <dbReference type="ChEBI" id="CHEBI:29950"/>
        <dbReference type="ChEBI" id="CHEBI:82612"/>
        <dbReference type="ChEBI" id="CHEBI:85445"/>
        <dbReference type="ChEBI" id="CHEBI:85448"/>
        <dbReference type="EC" id="2.1.1.63"/>
    </reaction>
</comment>
<keyword evidence="11" id="KW-1185">Reference proteome</keyword>
<dbReference type="FunFam" id="1.10.10.10:FF:000214">
    <property type="entry name" value="Methylated-DNA--protein-cysteine methyltransferase"/>
    <property type="match status" value="1"/>
</dbReference>
<dbReference type="NCBIfam" id="TIGR00589">
    <property type="entry name" value="ogt"/>
    <property type="match status" value="1"/>
</dbReference>
<evidence type="ECO:0000313" key="10">
    <source>
        <dbReference type="EMBL" id="ROP44890.1"/>
    </source>
</evidence>
<dbReference type="InterPro" id="IPR036217">
    <property type="entry name" value="MethylDNA_cys_MeTrfase_DNAb"/>
</dbReference>
<sequence>MTHAPDPGTAPTTADVEARLRAAGPAPGARPRVPTRAVDGADVGFAVLGTDLGRVLLAAGPDDALLACSFVPDDDAVERALRRLAAAVSPRVVEAPGRTAAAADQLAEYLAGDRRAFDVPVDLALATPFQRAVLGHLAGVGFGDLTTYGALARGLGRPTASRAVGAALGANPVCVVLPCHRVVASSGALTGYAGGLAAKRRLLDLETARADLHNSSAGEGADG</sequence>
<dbReference type="Gene3D" id="3.30.160.70">
    <property type="entry name" value="Methylated DNA-protein cysteine methyltransferase domain"/>
    <property type="match status" value="1"/>
</dbReference>
<evidence type="ECO:0000256" key="7">
    <source>
        <dbReference type="ARBA" id="ARBA00023204"/>
    </source>
</evidence>
<dbReference type="Proteomes" id="UP000276232">
    <property type="component" value="Unassembled WGS sequence"/>
</dbReference>
<keyword evidence="7" id="KW-0234">DNA repair</keyword>
<evidence type="ECO:0000256" key="3">
    <source>
        <dbReference type="ARBA" id="ARBA00011918"/>
    </source>
</evidence>
<evidence type="ECO:0000256" key="2">
    <source>
        <dbReference type="ARBA" id="ARBA00008711"/>
    </source>
</evidence>
<dbReference type="Gene3D" id="1.10.10.10">
    <property type="entry name" value="Winged helix-like DNA-binding domain superfamily/Winged helix DNA-binding domain"/>
    <property type="match status" value="1"/>
</dbReference>
<dbReference type="InterPro" id="IPR036631">
    <property type="entry name" value="MGMT_N_sf"/>
</dbReference>
<dbReference type="EC" id="2.1.1.63" evidence="3"/>